<evidence type="ECO:0000256" key="8">
    <source>
        <dbReference type="ARBA" id="ARBA00023136"/>
    </source>
</evidence>
<keyword evidence="2" id="KW-1003">Cell membrane</keyword>
<feature type="transmembrane region" description="Helical" evidence="12">
    <location>
        <begin position="134"/>
        <end position="154"/>
    </location>
</feature>
<feature type="transmembrane region" description="Helical" evidence="12">
    <location>
        <begin position="92"/>
        <end position="113"/>
    </location>
</feature>
<gene>
    <name evidence="14" type="primary">CYSLTR2</name>
    <name evidence="14" type="ORF">AOXY_G10987</name>
</gene>
<evidence type="ECO:0000256" key="10">
    <source>
        <dbReference type="ARBA" id="ARBA00023170"/>
    </source>
</evidence>
<keyword evidence="3 12" id="KW-0812">Transmembrane</keyword>
<dbReference type="FunFam" id="1.20.1070.10:FF:000017">
    <property type="entry name" value="lysophosphatidic acid receptor 4"/>
    <property type="match status" value="1"/>
</dbReference>
<keyword evidence="11" id="KW-0807">Transducer</keyword>
<keyword evidence="15" id="KW-1185">Reference proteome</keyword>
<evidence type="ECO:0000256" key="4">
    <source>
        <dbReference type="ARBA" id="ARBA00022859"/>
    </source>
</evidence>
<dbReference type="InterPro" id="IPR017452">
    <property type="entry name" value="GPCR_Rhodpsn_7TM"/>
</dbReference>
<dbReference type="Gene3D" id="1.20.1070.10">
    <property type="entry name" value="Rhodopsin 7-helix transmembrane proteins"/>
    <property type="match status" value="1"/>
</dbReference>
<dbReference type="GO" id="GO:0005886">
    <property type="term" value="C:plasma membrane"/>
    <property type="evidence" value="ECO:0007669"/>
    <property type="project" value="UniProtKB-SubCell"/>
</dbReference>
<evidence type="ECO:0000256" key="6">
    <source>
        <dbReference type="ARBA" id="ARBA00023040"/>
    </source>
</evidence>
<sequence length="318" mass="36809">MNNSSNHPNCSIDDFKYRVYPAAYLTIWVVGFFGNGVSLIIFCKPKKKWSSVNMYLFNLLISDLILVCALPFRVTYYLMESHWIFGDAMCRIMSYAFYLTMYSSIYFLMVLSIMRYLAIVHPYKFVMLRNTHSAKIVCCIVWFFVAAASSPLLLSGITNQGDKVKCLEPQSRTILLMNYVVLLIGCLIPFTVIAVCYFFVVKTLTKPRNMQKKSPSHKKSSAMVIIVTCIFIICFLPYHIVRTVFLEIYTIQSLLPSYESCDYINCIHKVAVVTLCLAASNSCLDPLLYFFVGENFMYWWRKRKQQTELKQLNPKDPN</sequence>
<keyword evidence="6" id="KW-0297">G-protein coupled receptor</keyword>
<evidence type="ECO:0000256" key="1">
    <source>
        <dbReference type="ARBA" id="ARBA00004651"/>
    </source>
</evidence>
<accession>A0AAD8DEX8</accession>
<dbReference type="SUPFAM" id="SSF81321">
    <property type="entry name" value="Family A G protein-coupled receptor-like"/>
    <property type="match status" value="1"/>
</dbReference>
<keyword evidence="4" id="KW-0391">Immunity</keyword>
<feature type="transmembrane region" description="Helical" evidence="12">
    <location>
        <begin position="55"/>
        <end position="72"/>
    </location>
</feature>
<protein>
    <submittedName>
        <fullName evidence="14">Cysteinyl leukotriene receptor 2-like</fullName>
    </submittedName>
</protein>
<dbReference type="Pfam" id="PF00001">
    <property type="entry name" value="7tm_1"/>
    <property type="match status" value="1"/>
</dbReference>
<dbReference type="PROSITE" id="PS50262">
    <property type="entry name" value="G_PROTEIN_RECEP_F1_2"/>
    <property type="match status" value="1"/>
</dbReference>
<feature type="transmembrane region" description="Helical" evidence="12">
    <location>
        <begin position="221"/>
        <end position="241"/>
    </location>
</feature>
<proteinExistence type="predicted"/>
<dbReference type="PRINTS" id="PR01157">
    <property type="entry name" value="P2YPURNOCPTR"/>
</dbReference>
<dbReference type="PRINTS" id="PR00237">
    <property type="entry name" value="GPCRRHODOPSN"/>
</dbReference>
<evidence type="ECO:0000256" key="12">
    <source>
        <dbReference type="SAM" id="Phobius"/>
    </source>
</evidence>
<dbReference type="Proteomes" id="UP001230051">
    <property type="component" value="Unassembled WGS sequence"/>
</dbReference>
<dbReference type="AlphaFoldDB" id="A0AAD8DEX8"/>
<feature type="domain" description="G-protein coupled receptors family 1 profile" evidence="13">
    <location>
        <begin position="34"/>
        <end position="289"/>
    </location>
</feature>
<evidence type="ECO:0000256" key="7">
    <source>
        <dbReference type="ARBA" id="ARBA00023130"/>
    </source>
</evidence>
<evidence type="ECO:0000256" key="9">
    <source>
        <dbReference type="ARBA" id="ARBA00023157"/>
    </source>
</evidence>
<feature type="transmembrane region" description="Helical" evidence="12">
    <location>
        <begin position="22"/>
        <end position="43"/>
    </location>
</feature>
<comment type="caution">
    <text evidence="14">The sequence shown here is derived from an EMBL/GenBank/DDBJ whole genome shotgun (WGS) entry which is preliminary data.</text>
</comment>
<evidence type="ECO:0000313" key="14">
    <source>
        <dbReference type="EMBL" id="KAK1168116.1"/>
    </source>
</evidence>
<organism evidence="14 15">
    <name type="scientific">Acipenser oxyrinchus oxyrinchus</name>
    <dbReference type="NCBI Taxonomy" id="40147"/>
    <lineage>
        <taxon>Eukaryota</taxon>
        <taxon>Metazoa</taxon>
        <taxon>Chordata</taxon>
        <taxon>Craniata</taxon>
        <taxon>Vertebrata</taxon>
        <taxon>Euteleostomi</taxon>
        <taxon>Actinopterygii</taxon>
        <taxon>Chondrostei</taxon>
        <taxon>Acipenseriformes</taxon>
        <taxon>Acipenseridae</taxon>
        <taxon>Acipenser</taxon>
    </lineage>
</organism>
<dbReference type="GO" id="GO:0002250">
    <property type="term" value="P:adaptive immune response"/>
    <property type="evidence" value="ECO:0007669"/>
    <property type="project" value="UniProtKB-KW"/>
</dbReference>
<comment type="subcellular location">
    <subcellularLocation>
        <location evidence="1">Cell membrane</location>
        <topology evidence="1">Multi-pass membrane protein</topology>
    </subcellularLocation>
</comment>
<evidence type="ECO:0000313" key="15">
    <source>
        <dbReference type="Proteomes" id="UP001230051"/>
    </source>
</evidence>
<reference evidence="14" key="1">
    <citation type="submission" date="2022-02" db="EMBL/GenBank/DDBJ databases">
        <title>Atlantic sturgeon de novo genome assembly.</title>
        <authorList>
            <person name="Stock M."/>
            <person name="Klopp C."/>
            <person name="Guiguen Y."/>
            <person name="Cabau C."/>
            <person name="Parinello H."/>
            <person name="Santidrian Yebra-Pimentel E."/>
            <person name="Kuhl H."/>
            <person name="Dirks R.P."/>
            <person name="Guessner J."/>
            <person name="Wuertz S."/>
            <person name="Du K."/>
            <person name="Schartl M."/>
        </authorList>
    </citation>
    <scope>NUCLEOTIDE SEQUENCE</scope>
    <source>
        <strain evidence="14">STURGEONOMICS-FGT-2020</strain>
        <tissue evidence="14">Whole blood</tissue>
    </source>
</reference>
<dbReference type="InterPro" id="IPR000276">
    <property type="entry name" value="GPCR_Rhodpsn"/>
</dbReference>
<feature type="transmembrane region" description="Helical" evidence="12">
    <location>
        <begin position="174"/>
        <end position="200"/>
    </location>
</feature>
<dbReference type="GO" id="GO:0004930">
    <property type="term" value="F:G protein-coupled receptor activity"/>
    <property type="evidence" value="ECO:0007669"/>
    <property type="project" value="UniProtKB-KW"/>
</dbReference>
<keyword evidence="5 12" id="KW-1133">Transmembrane helix</keyword>
<dbReference type="PANTHER" id="PTHR24231">
    <property type="entry name" value="PURINOCEPTOR-RELATED G-PROTEIN COUPLED RECEPTOR"/>
    <property type="match status" value="1"/>
</dbReference>
<evidence type="ECO:0000256" key="11">
    <source>
        <dbReference type="ARBA" id="ARBA00023224"/>
    </source>
</evidence>
<keyword evidence="7" id="KW-1064">Adaptive immunity</keyword>
<evidence type="ECO:0000256" key="2">
    <source>
        <dbReference type="ARBA" id="ARBA00022475"/>
    </source>
</evidence>
<evidence type="ECO:0000256" key="5">
    <source>
        <dbReference type="ARBA" id="ARBA00022989"/>
    </source>
</evidence>
<evidence type="ECO:0000256" key="3">
    <source>
        <dbReference type="ARBA" id="ARBA00022692"/>
    </source>
</evidence>
<keyword evidence="9" id="KW-1015">Disulfide bond</keyword>
<keyword evidence="10 14" id="KW-0675">Receptor</keyword>
<name>A0AAD8DEX8_ACIOX</name>
<dbReference type="PANTHER" id="PTHR24231:SF48">
    <property type="entry name" value="G-PROTEIN COUPLED RECEPTORS FAMILY 1 PROFILE DOMAIN-CONTAINING PROTEIN"/>
    <property type="match status" value="1"/>
</dbReference>
<keyword evidence="8 12" id="KW-0472">Membrane</keyword>
<evidence type="ECO:0000259" key="13">
    <source>
        <dbReference type="PROSITE" id="PS50262"/>
    </source>
</evidence>
<dbReference type="EMBL" id="JAGXEW010000009">
    <property type="protein sequence ID" value="KAK1168116.1"/>
    <property type="molecule type" value="Genomic_DNA"/>
</dbReference>